<gene>
    <name evidence="1" type="ORF">Slati_3805300</name>
</gene>
<proteinExistence type="predicted"/>
<dbReference type="PANTHER" id="PTHR37610">
    <property type="entry name" value="CCHC-TYPE DOMAIN-CONTAINING PROTEIN"/>
    <property type="match status" value="1"/>
</dbReference>
<reference evidence="1" key="2">
    <citation type="journal article" date="2024" name="Plant">
        <title>Genomic evolution and insights into agronomic trait innovations of Sesamum species.</title>
        <authorList>
            <person name="Miao H."/>
            <person name="Wang L."/>
            <person name="Qu L."/>
            <person name="Liu H."/>
            <person name="Sun Y."/>
            <person name="Le M."/>
            <person name="Wang Q."/>
            <person name="Wei S."/>
            <person name="Zheng Y."/>
            <person name="Lin W."/>
            <person name="Duan Y."/>
            <person name="Cao H."/>
            <person name="Xiong S."/>
            <person name="Wang X."/>
            <person name="Wei L."/>
            <person name="Li C."/>
            <person name="Ma Q."/>
            <person name="Ju M."/>
            <person name="Zhao R."/>
            <person name="Li G."/>
            <person name="Mu C."/>
            <person name="Tian Q."/>
            <person name="Mei H."/>
            <person name="Zhang T."/>
            <person name="Gao T."/>
            <person name="Zhang H."/>
        </authorList>
    </citation>
    <scope>NUCLEOTIDE SEQUENCE</scope>
    <source>
        <strain evidence="1">KEN1</strain>
    </source>
</reference>
<protein>
    <recommendedName>
        <fullName evidence="2">Retrotransposon Copia-like N-terminal domain-containing protein</fullName>
    </recommendedName>
</protein>
<dbReference type="EMBL" id="JACGWN010000013">
    <property type="protein sequence ID" value="KAL0412156.1"/>
    <property type="molecule type" value="Genomic_DNA"/>
</dbReference>
<dbReference type="AlphaFoldDB" id="A0AAW2U8T1"/>
<reference evidence="1" key="1">
    <citation type="submission" date="2020-06" db="EMBL/GenBank/DDBJ databases">
        <authorList>
            <person name="Li T."/>
            <person name="Hu X."/>
            <person name="Zhang T."/>
            <person name="Song X."/>
            <person name="Zhang H."/>
            <person name="Dai N."/>
            <person name="Sheng W."/>
            <person name="Hou X."/>
            <person name="Wei L."/>
        </authorList>
    </citation>
    <scope>NUCLEOTIDE SEQUENCE</scope>
    <source>
        <strain evidence="1">KEN1</strain>
        <tissue evidence="1">Leaf</tissue>
    </source>
</reference>
<organism evidence="1">
    <name type="scientific">Sesamum latifolium</name>
    <dbReference type="NCBI Taxonomy" id="2727402"/>
    <lineage>
        <taxon>Eukaryota</taxon>
        <taxon>Viridiplantae</taxon>
        <taxon>Streptophyta</taxon>
        <taxon>Embryophyta</taxon>
        <taxon>Tracheophyta</taxon>
        <taxon>Spermatophyta</taxon>
        <taxon>Magnoliopsida</taxon>
        <taxon>eudicotyledons</taxon>
        <taxon>Gunneridae</taxon>
        <taxon>Pentapetalae</taxon>
        <taxon>asterids</taxon>
        <taxon>lamiids</taxon>
        <taxon>Lamiales</taxon>
        <taxon>Pedaliaceae</taxon>
        <taxon>Sesamum</taxon>
    </lineage>
</organism>
<evidence type="ECO:0000313" key="1">
    <source>
        <dbReference type="EMBL" id="KAL0412156.1"/>
    </source>
</evidence>
<evidence type="ECO:0008006" key="2">
    <source>
        <dbReference type="Google" id="ProtNLM"/>
    </source>
</evidence>
<feature type="non-terminal residue" evidence="1">
    <location>
        <position position="64"/>
    </location>
</feature>
<sequence>MKLGRITGNSPKPAENSEEYEQWVRADSLVISWILNTISKDIVEFFVYIDTAREIWLEIEARYG</sequence>
<dbReference type="PANTHER" id="PTHR37610:SF40">
    <property type="entry name" value="OS01G0909600 PROTEIN"/>
    <property type="match status" value="1"/>
</dbReference>
<comment type="caution">
    <text evidence="1">The sequence shown here is derived from an EMBL/GenBank/DDBJ whole genome shotgun (WGS) entry which is preliminary data.</text>
</comment>
<name>A0AAW2U8T1_9LAMI</name>
<accession>A0AAW2U8T1</accession>